<dbReference type="EMBL" id="MVGJ01000173">
    <property type="protein sequence ID" value="OOL79768.1"/>
    <property type="molecule type" value="Genomic_DNA"/>
</dbReference>
<dbReference type="AlphaFoldDB" id="A0A133CEH9"/>
<dbReference type="Proteomes" id="UP000191171">
    <property type="component" value="Unassembled WGS sequence"/>
</dbReference>
<name>A0A133CEH9_ENTFC</name>
<evidence type="ECO:0000313" key="1">
    <source>
        <dbReference type="EMBL" id="OOL79768.1"/>
    </source>
</evidence>
<protein>
    <submittedName>
        <fullName evidence="1">Uncharacterized protein</fullName>
    </submittedName>
</protein>
<accession>A0A133CEH9</accession>
<proteinExistence type="predicted"/>
<organism evidence="1 2">
    <name type="scientific">Enterococcus faecium</name>
    <name type="common">Streptococcus faecium</name>
    <dbReference type="NCBI Taxonomy" id="1352"/>
    <lineage>
        <taxon>Bacteria</taxon>
        <taxon>Bacillati</taxon>
        <taxon>Bacillota</taxon>
        <taxon>Bacilli</taxon>
        <taxon>Lactobacillales</taxon>
        <taxon>Enterococcaceae</taxon>
        <taxon>Enterococcus</taxon>
    </lineage>
</organism>
<comment type="caution">
    <text evidence="1">The sequence shown here is derived from an EMBL/GenBank/DDBJ whole genome shotgun (WGS) entry which is preliminary data.</text>
</comment>
<sequence>MEFREGAFDFQTSQQNRKFIPEDFQNLQLENMRLEDLFRLADDDKYRFEVLKIKKNELLNKLYPENAIKAHFGDANHMYSWFIPKRFRGKINAGDQVKVLNRNSTDVVMITDIYVEDEVIIKYMKPVIKLVNKNKGNG</sequence>
<gene>
    <name evidence="1" type="ORF">B1P95_14855</name>
</gene>
<evidence type="ECO:0000313" key="2">
    <source>
        <dbReference type="Proteomes" id="UP000191171"/>
    </source>
</evidence>
<reference evidence="1 2" key="1">
    <citation type="submission" date="2017-02" db="EMBL/GenBank/DDBJ databases">
        <title>Clonality and virulence of isolates of VRE in Hematopoietic Stem Cell Transplanted (HSCT) patients.</title>
        <authorList>
            <person name="Marchi A.P."/>
            <person name="Martins R.C."/>
            <person name="Marie S.K."/>
            <person name="Levin A.S."/>
            <person name="Costa S.F."/>
        </authorList>
    </citation>
    <scope>NUCLEOTIDE SEQUENCE [LARGE SCALE GENOMIC DNA]</scope>
    <source>
        <strain evidence="1 2">LIM1759</strain>
    </source>
</reference>